<protein>
    <submittedName>
        <fullName evidence="1">Uncharacterized protein</fullName>
    </submittedName>
</protein>
<organism evidence="1">
    <name type="scientific">Medioppia subpectinata</name>
    <dbReference type="NCBI Taxonomy" id="1979941"/>
    <lineage>
        <taxon>Eukaryota</taxon>
        <taxon>Metazoa</taxon>
        <taxon>Ecdysozoa</taxon>
        <taxon>Arthropoda</taxon>
        <taxon>Chelicerata</taxon>
        <taxon>Arachnida</taxon>
        <taxon>Acari</taxon>
        <taxon>Acariformes</taxon>
        <taxon>Sarcoptiformes</taxon>
        <taxon>Oribatida</taxon>
        <taxon>Brachypylina</taxon>
        <taxon>Oppioidea</taxon>
        <taxon>Oppiidae</taxon>
        <taxon>Medioppia</taxon>
    </lineage>
</organism>
<keyword evidence="2" id="KW-1185">Reference proteome</keyword>
<proteinExistence type="predicted"/>
<dbReference type="OrthoDB" id="6529942at2759"/>
<gene>
    <name evidence="1" type="ORF">OSB1V03_LOCUS13129</name>
</gene>
<dbReference type="EMBL" id="OC866034">
    <property type="protein sequence ID" value="CAD7632727.1"/>
    <property type="molecule type" value="Genomic_DNA"/>
</dbReference>
<accession>A0A7R9L047</accession>
<reference evidence="1" key="1">
    <citation type="submission" date="2020-11" db="EMBL/GenBank/DDBJ databases">
        <authorList>
            <person name="Tran Van P."/>
        </authorList>
    </citation>
    <scope>NUCLEOTIDE SEQUENCE</scope>
</reference>
<evidence type="ECO:0000313" key="1">
    <source>
        <dbReference type="EMBL" id="CAD7632727.1"/>
    </source>
</evidence>
<name>A0A7R9L047_9ACAR</name>
<dbReference type="Proteomes" id="UP000759131">
    <property type="component" value="Unassembled WGS sequence"/>
</dbReference>
<dbReference type="AlphaFoldDB" id="A0A7R9L047"/>
<sequence length="71" mass="7841">MSSVCTTHSYTAITTPRTERWSRNRWNACFGALSTIKYSREGSRPGTGTTPGKTPYGTVLSIRFVILNALN</sequence>
<dbReference type="EMBL" id="CAJPIZ010011459">
    <property type="protein sequence ID" value="CAG2113157.1"/>
    <property type="molecule type" value="Genomic_DNA"/>
</dbReference>
<evidence type="ECO:0000313" key="2">
    <source>
        <dbReference type="Proteomes" id="UP000759131"/>
    </source>
</evidence>